<dbReference type="InterPro" id="IPR011761">
    <property type="entry name" value="ATP-grasp"/>
</dbReference>
<name>A0ABR8GRB5_9CYAN</name>
<dbReference type="EMBL" id="JACJTA010000021">
    <property type="protein sequence ID" value="MBD2605293.1"/>
    <property type="molecule type" value="Genomic_DNA"/>
</dbReference>
<dbReference type="PANTHER" id="PTHR43585:SF2">
    <property type="entry name" value="ATP-GRASP ENZYME FSQD"/>
    <property type="match status" value="1"/>
</dbReference>
<evidence type="ECO:0000259" key="5">
    <source>
        <dbReference type="PROSITE" id="PS50975"/>
    </source>
</evidence>
<dbReference type="PROSITE" id="PS00867">
    <property type="entry name" value="CPSASE_2"/>
    <property type="match status" value="1"/>
</dbReference>
<protein>
    <recommendedName>
        <fullName evidence="5">ATP-grasp domain-containing protein</fullName>
    </recommendedName>
</protein>
<organism evidence="6 7">
    <name type="scientific">Scytonema hofmannii FACHB-248</name>
    <dbReference type="NCBI Taxonomy" id="1842502"/>
    <lineage>
        <taxon>Bacteria</taxon>
        <taxon>Bacillati</taxon>
        <taxon>Cyanobacteriota</taxon>
        <taxon>Cyanophyceae</taxon>
        <taxon>Nostocales</taxon>
        <taxon>Scytonemataceae</taxon>
        <taxon>Scytonema</taxon>
    </lineage>
</organism>
<evidence type="ECO:0000313" key="6">
    <source>
        <dbReference type="EMBL" id="MBD2605293.1"/>
    </source>
</evidence>
<comment type="caution">
    <text evidence="6">The sequence shown here is derived from an EMBL/GenBank/DDBJ whole genome shotgun (WGS) entry which is preliminary data.</text>
</comment>
<dbReference type="Gene3D" id="3.30.470.20">
    <property type="entry name" value="ATP-grasp fold, B domain"/>
    <property type="match status" value="1"/>
</dbReference>
<dbReference type="PROSITE" id="PS50975">
    <property type="entry name" value="ATP_GRASP"/>
    <property type="match status" value="1"/>
</dbReference>
<sequence length="422" mass="48430">MKTILIICCVYEKEVISAWARRNPAYKVIIDVVEEYVKDGLYQQILDRIQKYKNGIERFDGVVGTNDLPSLVASILAERLHLRGPSPESIVRTQNKYLSRLSQREIVPECTPKFQLGSEIQRDEDVTLSFPLFTKPVLSKVSRYSFYIENYASLQKILSQASSVLNTQNERYCWSFEEMMTFGLVNPMEMPSATSMICEELLYGDHITVDGWISDGKVGFFGNTLCVFLPNKISFDRFDFPFHCSALLEDKIYQISERVIKGVGLNNTLFNIEMKVREEDCTVSIIEINTRLSMQFVFLIEKVTGMNPLARLIQVALGEDIVDTLEENLVLQKYASSCVLRRTADAIVTEIPTKSYIDELESRFPNTQITSLIPPGRKLSDYPQDAFTYRYAFVNIARDSLNEILSELQEIKQMLNFRFGIF</sequence>
<proteinExistence type="predicted"/>
<gene>
    <name evidence="6" type="ORF">H6G81_12285</name>
</gene>
<dbReference type="InterPro" id="IPR052032">
    <property type="entry name" value="ATP-dep_AA_Ligase"/>
</dbReference>
<keyword evidence="7" id="KW-1185">Reference proteome</keyword>
<dbReference type="Pfam" id="PF02786">
    <property type="entry name" value="CPSase_L_D2"/>
    <property type="match status" value="1"/>
</dbReference>
<dbReference type="RefSeq" id="WP_144238368.1">
    <property type="nucleotide sequence ID" value="NZ_JACJTA010000021.1"/>
</dbReference>
<keyword evidence="3 4" id="KW-0067">ATP-binding</keyword>
<dbReference type="SUPFAM" id="SSF56059">
    <property type="entry name" value="Glutathione synthetase ATP-binding domain-like"/>
    <property type="match status" value="1"/>
</dbReference>
<dbReference type="InterPro" id="IPR005479">
    <property type="entry name" value="CPAse_ATP-bd"/>
</dbReference>
<evidence type="ECO:0000256" key="4">
    <source>
        <dbReference type="PROSITE-ProRule" id="PRU00409"/>
    </source>
</evidence>
<reference evidence="6 7" key="1">
    <citation type="journal article" date="2020" name="ISME J.">
        <title>Comparative genomics reveals insights into cyanobacterial evolution and habitat adaptation.</title>
        <authorList>
            <person name="Chen M.Y."/>
            <person name="Teng W.K."/>
            <person name="Zhao L."/>
            <person name="Hu C.X."/>
            <person name="Zhou Y.K."/>
            <person name="Han B.P."/>
            <person name="Song L.R."/>
            <person name="Shu W.S."/>
        </authorList>
    </citation>
    <scope>NUCLEOTIDE SEQUENCE [LARGE SCALE GENOMIC DNA]</scope>
    <source>
        <strain evidence="6 7">FACHB-248</strain>
    </source>
</reference>
<keyword evidence="1" id="KW-0436">Ligase</keyword>
<feature type="domain" description="ATP-grasp" evidence="5">
    <location>
        <begin position="248"/>
        <end position="317"/>
    </location>
</feature>
<keyword evidence="2 4" id="KW-0547">Nucleotide-binding</keyword>
<dbReference type="Proteomes" id="UP000660380">
    <property type="component" value="Unassembled WGS sequence"/>
</dbReference>
<dbReference type="PANTHER" id="PTHR43585">
    <property type="entry name" value="FUMIPYRROLE BIOSYNTHESIS PROTEIN C"/>
    <property type="match status" value="1"/>
</dbReference>
<evidence type="ECO:0000256" key="2">
    <source>
        <dbReference type="ARBA" id="ARBA00022741"/>
    </source>
</evidence>
<evidence type="ECO:0000256" key="1">
    <source>
        <dbReference type="ARBA" id="ARBA00022598"/>
    </source>
</evidence>
<evidence type="ECO:0000256" key="3">
    <source>
        <dbReference type="ARBA" id="ARBA00022840"/>
    </source>
</evidence>
<evidence type="ECO:0000313" key="7">
    <source>
        <dbReference type="Proteomes" id="UP000660380"/>
    </source>
</evidence>
<accession>A0ABR8GRB5</accession>